<name>A0A8H6MYF2_9PEZI</name>
<proteinExistence type="predicted"/>
<dbReference type="AlphaFoldDB" id="A0A8H6MYF2"/>
<evidence type="ECO:0000313" key="2">
    <source>
        <dbReference type="EMBL" id="KAF6812821.1"/>
    </source>
</evidence>
<sequence>MKTAALWLLVANVLFSGVSATCLSSGPGSSTFDGSSGCKKGNGVDHKCPDGTAFFSCCSNSNCT</sequence>
<feature type="chain" id="PRO_5034970545" description="Plethodontid modulating factor" evidence="1">
    <location>
        <begin position="21"/>
        <end position="64"/>
    </location>
</feature>
<feature type="signal peptide" evidence="1">
    <location>
        <begin position="1"/>
        <end position="20"/>
    </location>
</feature>
<keyword evidence="1" id="KW-0732">Signal</keyword>
<reference evidence="2 3" key="1">
    <citation type="journal article" date="2020" name="Phytopathology">
        <title>Genome Sequence Resources of Colletotrichum truncatum, C. plurivorum, C. musicola, and C. sojae: Four Species Pathogenic to Soybean (Glycine max).</title>
        <authorList>
            <person name="Rogerio F."/>
            <person name="Boufleur T.R."/>
            <person name="Ciampi-Guillardi M."/>
            <person name="Sukno S.A."/>
            <person name="Thon M.R."/>
            <person name="Massola Junior N.S."/>
            <person name="Baroncelli R."/>
        </authorList>
    </citation>
    <scope>NUCLEOTIDE SEQUENCE [LARGE SCALE GENOMIC DNA]</scope>
    <source>
        <strain evidence="2 3">LFN0009</strain>
    </source>
</reference>
<keyword evidence="3" id="KW-1185">Reference proteome</keyword>
<comment type="caution">
    <text evidence="2">The sequence shown here is derived from an EMBL/GenBank/DDBJ whole genome shotgun (WGS) entry which is preliminary data.</text>
</comment>
<gene>
    <name evidence="2" type="ORF">CSOJ01_04977</name>
</gene>
<dbReference type="EMBL" id="WIGN01000059">
    <property type="protein sequence ID" value="KAF6812821.1"/>
    <property type="molecule type" value="Genomic_DNA"/>
</dbReference>
<evidence type="ECO:0008006" key="4">
    <source>
        <dbReference type="Google" id="ProtNLM"/>
    </source>
</evidence>
<evidence type="ECO:0000313" key="3">
    <source>
        <dbReference type="Proteomes" id="UP000652219"/>
    </source>
</evidence>
<protein>
    <recommendedName>
        <fullName evidence="4">Plethodontid modulating factor</fullName>
    </recommendedName>
</protein>
<accession>A0A8H6MYF2</accession>
<dbReference type="Proteomes" id="UP000652219">
    <property type="component" value="Unassembled WGS sequence"/>
</dbReference>
<organism evidence="2 3">
    <name type="scientific">Colletotrichum sojae</name>
    <dbReference type="NCBI Taxonomy" id="2175907"/>
    <lineage>
        <taxon>Eukaryota</taxon>
        <taxon>Fungi</taxon>
        <taxon>Dikarya</taxon>
        <taxon>Ascomycota</taxon>
        <taxon>Pezizomycotina</taxon>
        <taxon>Sordariomycetes</taxon>
        <taxon>Hypocreomycetidae</taxon>
        <taxon>Glomerellales</taxon>
        <taxon>Glomerellaceae</taxon>
        <taxon>Colletotrichum</taxon>
        <taxon>Colletotrichum orchidearum species complex</taxon>
    </lineage>
</organism>
<evidence type="ECO:0000256" key="1">
    <source>
        <dbReference type="SAM" id="SignalP"/>
    </source>
</evidence>